<accession>A0ABT8LBD1</accession>
<dbReference type="Proteomes" id="UP001172083">
    <property type="component" value="Unassembled WGS sequence"/>
</dbReference>
<evidence type="ECO:0008006" key="3">
    <source>
        <dbReference type="Google" id="ProtNLM"/>
    </source>
</evidence>
<name>A0ABT8LBD1_9BACT</name>
<dbReference type="RefSeq" id="WP_346760418.1">
    <property type="nucleotide sequence ID" value="NZ_JAUJEB010000006.1"/>
</dbReference>
<keyword evidence="2" id="KW-1185">Reference proteome</keyword>
<comment type="caution">
    <text evidence="1">The sequence shown here is derived from an EMBL/GenBank/DDBJ whole genome shotgun (WGS) entry which is preliminary data.</text>
</comment>
<sequence length="822" mass="93836">MSTKTIKIQEGTGDGFFELSQTYPTGVYLIRAYTAWNRNFGNDFFFKEYIRVFDSFNEGKTNPISNVKLLQQNDGERKLVADLDPYIIDSLHRKNLTLFISLDNKKDTLLIKKGKENRYRVEFSIPGECQLVTMQMQTNNYLHYGKTIAVDENVLDLQFFPESGELVQGISSKIGFKALDFSGKGKRVEGEIVNEKGEVITFFKSNALGMGSFTLLNPDNNQLYYAKVKSPSEENFVMKYKLPEVVQVGNVLTVSRKGSYLHLMASSNYLINDSIFIRASCRGVDYYGIKGKLKDGVLSFFLPTNKLPEGVIAFTLRDNNRQPVAERLFFNERLDQRVNIEITSDKKSYVQREQTVLNIKTTDDIGKLVNTDMSLLVLNNEQMGELENTGQNILSYFLVSSDLRGEVENPGYYFDLSISNDERLKGLDALMLTQGWSKYKYSKPETRINFQPERNLTVSGMVTGSLNKKKRKISELTLMTFGEYPSAQSQITDSLGRFRFNLEDAYGPNLNILIQSATNRGKRQNFTVTLDKKGSPEISYDRRKSVEKADSVIIKLVEKNIERKSVEESFRLSSDIILDEVIIEDYRITPEREKVTKEYGRPDEIISGQSIRENEEKWSYGLYSVLLFSFPDKIRITQTRDFLYAHCHNPEVTLVVIDGIPVMSESYPLIPDIPPSEVKSFEIIEYAEKFAKLYMTVFPEVHPLDVPRLGNVIAIYTYAGKGLHGVSKPVGLRKKSVPVFSALREFYAPKYERISPEDWIKPDLRSIVHWEPNIKTDSLGGVSLSFYNSDNLGEILVVVEAISDEGDIGYQKYVYNVKKKNQ</sequence>
<dbReference type="EMBL" id="JAUJEB010000006">
    <property type="protein sequence ID" value="MDN5215079.1"/>
    <property type="molecule type" value="Genomic_DNA"/>
</dbReference>
<proteinExistence type="predicted"/>
<reference evidence="1" key="1">
    <citation type="submission" date="2023-06" db="EMBL/GenBank/DDBJ databases">
        <title>Genomic of Agaribacillus aureum.</title>
        <authorList>
            <person name="Wang G."/>
        </authorList>
    </citation>
    <scope>NUCLEOTIDE SEQUENCE</scope>
    <source>
        <strain evidence="1">BMA12</strain>
    </source>
</reference>
<evidence type="ECO:0000313" key="2">
    <source>
        <dbReference type="Proteomes" id="UP001172083"/>
    </source>
</evidence>
<protein>
    <recommendedName>
        <fullName evidence="3">TonB-dependent receptor</fullName>
    </recommendedName>
</protein>
<gene>
    <name evidence="1" type="ORF">QQ020_23560</name>
</gene>
<evidence type="ECO:0000313" key="1">
    <source>
        <dbReference type="EMBL" id="MDN5215079.1"/>
    </source>
</evidence>
<organism evidence="1 2">
    <name type="scientific">Agaribacillus aureus</name>
    <dbReference type="NCBI Taxonomy" id="3051825"/>
    <lineage>
        <taxon>Bacteria</taxon>
        <taxon>Pseudomonadati</taxon>
        <taxon>Bacteroidota</taxon>
        <taxon>Cytophagia</taxon>
        <taxon>Cytophagales</taxon>
        <taxon>Splendidivirgaceae</taxon>
        <taxon>Agaribacillus</taxon>
    </lineage>
</organism>